<dbReference type="InterPro" id="IPR050266">
    <property type="entry name" value="AB_hydrolase_sf"/>
</dbReference>
<evidence type="ECO:0000259" key="1">
    <source>
        <dbReference type="Pfam" id="PF12697"/>
    </source>
</evidence>
<dbReference type="InterPro" id="IPR029058">
    <property type="entry name" value="AB_hydrolase_fold"/>
</dbReference>
<dbReference type="GO" id="GO:0047372">
    <property type="term" value="F:monoacylglycerol lipase activity"/>
    <property type="evidence" value="ECO:0007669"/>
    <property type="project" value="TreeGrafter"/>
</dbReference>
<dbReference type="EMBL" id="BMIB01000003">
    <property type="protein sequence ID" value="GGH69079.1"/>
    <property type="molecule type" value="Genomic_DNA"/>
</dbReference>
<gene>
    <name evidence="2" type="ORF">GCM10011379_26030</name>
</gene>
<evidence type="ECO:0000313" key="3">
    <source>
        <dbReference type="Proteomes" id="UP000627292"/>
    </source>
</evidence>
<protein>
    <recommendedName>
        <fullName evidence="1">AB hydrolase-1 domain-containing protein</fullName>
    </recommendedName>
</protein>
<reference evidence="2" key="1">
    <citation type="journal article" date="2014" name="Int. J. Syst. Evol. Microbiol.">
        <title>Complete genome sequence of Corynebacterium casei LMG S-19264T (=DSM 44701T), isolated from a smear-ripened cheese.</title>
        <authorList>
            <consortium name="US DOE Joint Genome Institute (JGI-PGF)"/>
            <person name="Walter F."/>
            <person name="Albersmeier A."/>
            <person name="Kalinowski J."/>
            <person name="Ruckert C."/>
        </authorList>
    </citation>
    <scope>NUCLEOTIDE SEQUENCE</scope>
    <source>
        <strain evidence="2">CGMCC 1.15290</strain>
    </source>
</reference>
<dbReference type="Gene3D" id="3.40.50.1820">
    <property type="entry name" value="alpha/beta hydrolase"/>
    <property type="match status" value="1"/>
</dbReference>
<proteinExistence type="predicted"/>
<sequence>MKMPLLLLHGAIGAPVQLQTIADILEDKYAVYTPPFPGHGGVAMPDEPFSIPFFAKFIADYIVQYSLAPVTIAGYSMGGYVAMYLARHQPHLVKRVVTLGTKFYWDAAVAQKETALLQPDTLLAKVPAFAATLEKMHAPNDWKQVLARTADMLQAMGQHNPLQEEDYAEITVPVTVMRGDRDKMVTMEETLAVYQRLSNARLAIVPGTPHAIELAPEDLLAALISLA</sequence>
<dbReference type="Proteomes" id="UP000627292">
    <property type="component" value="Unassembled WGS sequence"/>
</dbReference>
<dbReference type="InterPro" id="IPR000073">
    <property type="entry name" value="AB_hydrolase_1"/>
</dbReference>
<dbReference type="RefSeq" id="WP_188952876.1">
    <property type="nucleotide sequence ID" value="NZ_BMIB01000003.1"/>
</dbReference>
<dbReference type="PANTHER" id="PTHR43798">
    <property type="entry name" value="MONOACYLGLYCEROL LIPASE"/>
    <property type="match status" value="1"/>
</dbReference>
<organism evidence="2 3">
    <name type="scientific">Filimonas zeae</name>
    <dbReference type="NCBI Taxonomy" id="1737353"/>
    <lineage>
        <taxon>Bacteria</taxon>
        <taxon>Pseudomonadati</taxon>
        <taxon>Bacteroidota</taxon>
        <taxon>Chitinophagia</taxon>
        <taxon>Chitinophagales</taxon>
        <taxon>Chitinophagaceae</taxon>
        <taxon>Filimonas</taxon>
    </lineage>
</organism>
<dbReference type="Pfam" id="PF12697">
    <property type="entry name" value="Abhydrolase_6"/>
    <property type="match status" value="1"/>
</dbReference>
<dbReference type="GO" id="GO:0046464">
    <property type="term" value="P:acylglycerol catabolic process"/>
    <property type="evidence" value="ECO:0007669"/>
    <property type="project" value="TreeGrafter"/>
</dbReference>
<dbReference type="PANTHER" id="PTHR43798:SF5">
    <property type="entry name" value="MONOACYLGLYCEROL LIPASE ABHD6"/>
    <property type="match status" value="1"/>
</dbReference>
<feature type="domain" description="AB hydrolase-1" evidence="1">
    <location>
        <begin position="5"/>
        <end position="221"/>
    </location>
</feature>
<dbReference type="SUPFAM" id="SSF53474">
    <property type="entry name" value="alpha/beta-Hydrolases"/>
    <property type="match status" value="1"/>
</dbReference>
<reference evidence="2" key="2">
    <citation type="submission" date="2020-09" db="EMBL/GenBank/DDBJ databases">
        <authorList>
            <person name="Sun Q."/>
            <person name="Zhou Y."/>
        </authorList>
    </citation>
    <scope>NUCLEOTIDE SEQUENCE</scope>
    <source>
        <strain evidence="2">CGMCC 1.15290</strain>
    </source>
</reference>
<name>A0A917MY83_9BACT</name>
<evidence type="ECO:0000313" key="2">
    <source>
        <dbReference type="EMBL" id="GGH69079.1"/>
    </source>
</evidence>
<comment type="caution">
    <text evidence="2">The sequence shown here is derived from an EMBL/GenBank/DDBJ whole genome shotgun (WGS) entry which is preliminary data.</text>
</comment>
<dbReference type="AlphaFoldDB" id="A0A917MY83"/>
<dbReference type="GO" id="GO:0016020">
    <property type="term" value="C:membrane"/>
    <property type="evidence" value="ECO:0007669"/>
    <property type="project" value="TreeGrafter"/>
</dbReference>
<accession>A0A917MY83</accession>
<keyword evidence="3" id="KW-1185">Reference proteome</keyword>